<dbReference type="CDD" id="cd03139">
    <property type="entry name" value="GATase1_PfpI_2"/>
    <property type="match status" value="1"/>
</dbReference>
<dbReference type="PANTHER" id="PTHR43130">
    <property type="entry name" value="ARAC-FAMILY TRANSCRIPTIONAL REGULATOR"/>
    <property type="match status" value="1"/>
</dbReference>
<dbReference type="Proteomes" id="UP000298656">
    <property type="component" value="Chromosome 2"/>
</dbReference>
<organism evidence="2 3">
    <name type="scientific">Trinickia violacea</name>
    <dbReference type="NCBI Taxonomy" id="2571746"/>
    <lineage>
        <taxon>Bacteria</taxon>
        <taxon>Pseudomonadati</taxon>
        <taxon>Pseudomonadota</taxon>
        <taxon>Betaproteobacteria</taxon>
        <taxon>Burkholderiales</taxon>
        <taxon>Burkholderiaceae</taxon>
        <taxon>Trinickia</taxon>
    </lineage>
</organism>
<evidence type="ECO:0000313" key="2">
    <source>
        <dbReference type="EMBL" id="QCP53731.1"/>
    </source>
</evidence>
<dbReference type="Pfam" id="PF01965">
    <property type="entry name" value="DJ-1_PfpI"/>
    <property type="match status" value="1"/>
</dbReference>
<keyword evidence="3" id="KW-1185">Reference proteome</keyword>
<dbReference type="Gene3D" id="3.40.50.880">
    <property type="match status" value="1"/>
</dbReference>
<gene>
    <name evidence="2" type="ORF">FAZ95_32480</name>
</gene>
<name>A0A4P8IYS9_9BURK</name>
<dbReference type="SUPFAM" id="SSF52317">
    <property type="entry name" value="Class I glutamine amidotransferase-like"/>
    <property type="match status" value="1"/>
</dbReference>
<dbReference type="PANTHER" id="PTHR43130:SF2">
    <property type="entry name" value="DJ-1_PFPI DOMAIN-CONTAINING PROTEIN"/>
    <property type="match status" value="1"/>
</dbReference>
<evidence type="ECO:0000313" key="3">
    <source>
        <dbReference type="Proteomes" id="UP000298656"/>
    </source>
</evidence>
<dbReference type="RefSeq" id="WP_137336500.1">
    <property type="nucleotide sequence ID" value="NZ_CP040078.1"/>
</dbReference>
<accession>A0A4P8IYS9</accession>
<dbReference type="EMBL" id="CP040078">
    <property type="protein sequence ID" value="QCP53731.1"/>
    <property type="molecule type" value="Genomic_DNA"/>
</dbReference>
<protein>
    <submittedName>
        <fullName evidence="2">DJ-1/PfpI family protein</fullName>
    </submittedName>
</protein>
<dbReference type="InterPro" id="IPR052158">
    <property type="entry name" value="INH-QAR"/>
</dbReference>
<dbReference type="AlphaFoldDB" id="A0A4P8IYS9"/>
<sequence>MPQHDANHADATPLRIAMVLFPRLTQLDFTAPFEVFARVPGAEVAVVSETLEPVVSDTGLAILPTHTFQTAGTADVLFVPGGPGQIEQMANAALLDYLRRAADGAAWVTSVCTGSLLLAAAGLLQGYRATCHWLSIDQLSLFGVEPQPSRVVVDRNRITGAGITSGIDFALEVVAKLRGGDLARRLTLQLEYDPEPPFRTGNPRVADAALVEAARRNAAPMLEERRRQSLAAAARLGVRPGL</sequence>
<reference evidence="2 3" key="1">
    <citation type="submission" date="2019-05" db="EMBL/GenBank/DDBJ databases">
        <title>Burkholderia sp. DHOD12, isolated from subtropical forest soil.</title>
        <authorList>
            <person name="Gao Z.-H."/>
            <person name="Qiu L.-H."/>
        </authorList>
    </citation>
    <scope>NUCLEOTIDE SEQUENCE [LARGE SCALE GENOMIC DNA]</scope>
    <source>
        <strain evidence="2 3">DHOD12</strain>
    </source>
</reference>
<dbReference type="OrthoDB" id="9803764at2"/>
<dbReference type="KEGG" id="tvl:FAZ95_32480"/>
<dbReference type="InterPro" id="IPR002818">
    <property type="entry name" value="DJ-1/PfpI"/>
</dbReference>
<dbReference type="InterPro" id="IPR029062">
    <property type="entry name" value="Class_I_gatase-like"/>
</dbReference>
<dbReference type="GO" id="GO:0006355">
    <property type="term" value="P:regulation of DNA-templated transcription"/>
    <property type="evidence" value="ECO:0007669"/>
    <property type="project" value="TreeGrafter"/>
</dbReference>
<proteinExistence type="predicted"/>
<evidence type="ECO:0000259" key="1">
    <source>
        <dbReference type="Pfam" id="PF01965"/>
    </source>
</evidence>
<feature type="domain" description="DJ-1/PfpI" evidence="1">
    <location>
        <begin position="15"/>
        <end position="175"/>
    </location>
</feature>